<evidence type="ECO:0000313" key="2">
    <source>
        <dbReference type="EMBL" id="JAH97512.1"/>
    </source>
</evidence>
<dbReference type="EMBL" id="GBXM01011065">
    <property type="protein sequence ID" value="JAH97512.1"/>
    <property type="molecule type" value="Transcribed_RNA"/>
</dbReference>
<proteinExistence type="predicted"/>
<accession>A0A0E9X455</accession>
<protein>
    <submittedName>
        <fullName evidence="2">Uncharacterized protein</fullName>
    </submittedName>
</protein>
<feature type="signal peptide" evidence="1">
    <location>
        <begin position="1"/>
        <end position="24"/>
    </location>
</feature>
<dbReference type="AlphaFoldDB" id="A0A0E9X455"/>
<sequence length="67" mass="7320">MIPEFIKKLILLLALTHVQNSGQAWLPIIMASGAKRRDFSDFNSGVIDRVHLAGASVTKTTQLAKIS</sequence>
<feature type="chain" id="PRO_5002434900" evidence="1">
    <location>
        <begin position="25"/>
        <end position="67"/>
    </location>
</feature>
<keyword evidence="1" id="KW-0732">Signal</keyword>
<organism evidence="2">
    <name type="scientific">Anguilla anguilla</name>
    <name type="common">European freshwater eel</name>
    <name type="synonym">Muraena anguilla</name>
    <dbReference type="NCBI Taxonomy" id="7936"/>
    <lineage>
        <taxon>Eukaryota</taxon>
        <taxon>Metazoa</taxon>
        <taxon>Chordata</taxon>
        <taxon>Craniata</taxon>
        <taxon>Vertebrata</taxon>
        <taxon>Euteleostomi</taxon>
        <taxon>Actinopterygii</taxon>
        <taxon>Neopterygii</taxon>
        <taxon>Teleostei</taxon>
        <taxon>Anguilliformes</taxon>
        <taxon>Anguillidae</taxon>
        <taxon>Anguilla</taxon>
    </lineage>
</organism>
<reference evidence="2" key="1">
    <citation type="submission" date="2014-11" db="EMBL/GenBank/DDBJ databases">
        <authorList>
            <person name="Amaro Gonzalez C."/>
        </authorList>
    </citation>
    <scope>NUCLEOTIDE SEQUENCE</scope>
</reference>
<reference evidence="2" key="2">
    <citation type="journal article" date="2015" name="Fish Shellfish Immunol.">
        <title>Early steps in the European eel (Anguilla anguilla)-Vibrio vulnificus interaction in the gills: Role of the RtxA13 toxin.</title>
        <authorList>
            <person name="Callol A."/>
            <person name="Pajuelo D."/>
            <person name="Ebbesson L."/>
            <person name="Teles M."/>
            <person name="MacKenzie S."/>
            <person name="Amaro C."/>
        </authorList>
    </citation>
    <scope>NUCLEOTIDE SEQUENCE</scope>
</reference>
<name>A0A0E9X455_ANGAN</name>
<evidence type="ECO:0000256" key="1">
    <source>
        <dbReference type="SAM" id="SignalP"/>
    </source>
</evidence>